<feature type="domain" description="PIN" evidence="1">
    <location>
        <begin position="2"/>
        <end position="81"/>
    </location>
</feature>
<reference evidence="2" key="1">
    <citation type="submission" date="2020-05" db="EMBL/GenBank/DDBJ databases">
        <authorList>
            <person name="Chiriac C."/>
            <person name="Salcher M."/>
            <person name="Ghai R."/>
            <person name="Kavagutti S V."/>
        </authorList>
    </citation>
    <scope>NUCLEOTIDE SEQUENCE</scope>
</reference>
<accession>A0A6J7FDV9</accession>
<gene>
    <name evidence="2" type="ORF">UFOPK3376_02881</name>
</gene>
<dbReference type="InterPro" id="IPR029060">
    <property type="entry name" value="PIN-like_dom_sf"/>
</dbReference>
<dbReference type="EMBL" id="CAFBLP010000112">
    <property type="protein sequence ID" value="CAB4891585.1"/>
    <property type="molecule type" value="Genomic_DNA"/>
</dbReference>
<evidence type="ECO:0000313" key="2">
    <source>
        <dbReference type="EMBL" id="CAB4891585.1"/>
    </source>
</evidence>
<evidence type="ECO:0000259" key="1">
    <source>
        <dbReference type="Pfam" id="PF01850"/>
    </source>
</evidence>
<sequence>MVIAEAVYLVTRELGPHAEPAFYDAIINGTLTVEPLGPADWQRIRELVDRYNDLPLGGTDASLIAVAERLGATRIATLDRAHFSIVRPAHCDAFELSPHP</sequence>
<organism evidence="2">
    <name type="scientific">freshwater metagenome</name>
    <dbReference type="NCBI Taxonomy" id="449393"/>
    <lineage>
        <taxon>unclassified sequences</taxon>
        <taxon>metagenomes</taxon>
        <taxon>ecological metagenomes</taxon>
    </lineage>
</organism>
<name>A0A6J7FDV9_9ZZZZ</name>
<dbReference type="Pfam" id="PF01850">
    <property type="entry name" value="PIN"/>
    <property type="match status" value="1"/>
</dbReference>
<proteinExistence type="predicted"/>
<dbReference type="Gene3D" id="3.40.50.1010">
    <property type="entry name" value="5'-nuclease"/>
    <property type="match status" value="1"/>
</dbReference>
<dbReference type="InterPro" id="IPR002716">
    <property type="entry name" value="PIN_dom"/>
</dbReference>
<dbReference type="SUPFAM" id="SSF88723">
    <property type="entry name" value="PIN domain-like"/>
    <property type="match status" value="1"/>
</dbReference>
<dbReference type="AlphaFoldDB" id="A0A6J7FDV9"/>
<protein>
    <submittedName>
        <fullName evidence="2">Unannotated protein</fullName>
    </submittedName>
</protein>